<evidence type="ECO:0000313" key="1">
    <source>
        <dbReference type="EMBL" id="HJA70561.1"/>
    </source>
</evidence>
<dbReference type="Proteomes" id="UP000823900">
    <property type="component" value="Unassembled WGS sequence"/>
</dbReference>
<name>A0A9D2HFC0_9FIRM</name>
<dbReference type="AlphaFoldDB" id="A0A9D2HFC0"/>
<reference evidence="1" key="1">
    <citation type="journal article" date="2021" name="PeerJ">
        <title>Extensive microbial diversity within the chicken gut microbiome revealed by metagenomics and culture.</title>
        <authorList>
            <person name="Gilroy R."/>
            <person name="Ravi A."/>
            <person name="Getino M."/>
            <person name="Pursley I."/>
            <person name="Horton D.L."/>
            <person name="Alikhan N.F."/>
            <person name="Baker D."/>
            <person name="Gharbi K."/>
            <person name="Hall N."/>
            <person name="Watson M."/>
            <person name="Adriaenssens E.M."/>
            <person name="Foster-Nyarko E."/>
            <person name="Jarju S."/>
            <person name="Secka A."/>
            <person name="Antonio M."/>
            <person name="Oren A."/>
            <person name="Chaudhuri R.R."/>
            <person name="La Ragione R."/>
            <person name="Hildebrand F."/>
            <person name="Pallen M.J."/>
        </authorList>
    </citation>
    <scope>NUCLEOTIDE SEQUENCE</scope>
    <source>
        <strain evidence="1">CHK178-16964</strain>
    </source>
</reference>
<gene>
    <name evidence="1" type="ORF">IAA07_03140</name>
</gene>
<evidence type="ECO:0000313" key="2">
    <source>
        <dbReference type="Proteomes" id="UP000823900"/>
    </source>
</evidence>
<comment type="caution">
    <text evidence="1">The sequence shown here is derived from an EMBL/GenBank/DDBJ whole genome shotgun (WGS) entry which is preliminary data.</text>
</comment>
<dbReference type="Pfam" id="PF11392">
    <property type="entry name" value="AllH"/>
    <property type="match status" value="1"/>
</dbReference>
<sequence length="295" mass="32073">MRSIIHGELSNMLPPIFSQKASGQVAGKFKNSFYIKLPGKGRGGRDILIHAGPSSRPLCAFGLSADDGELKEILDGIRPEDLAYVRPGRLTIYGQEEQFSLDWEKGGFSIKDLSIPVFLKAEAAGSAGGILGLLEKRYERGRLQEKMGIPWDEGFFHYAGILRDGEDAEALCKAADFFCGRGLGLTPSGDDLLLGYICVLKAAGQPEGEVLASYLAELAAGKTTEVSLAYCQAAEAGFVNEDFKEFLFCAFDRGRIEAGEAVRQLESLGHTSGHDTLFGAFLALKRLERVERIKK</sequence>
<dbReference type="EMBL" id="DWZA01000026">
    <property type="protein sequence ID" value="HJA70561.1"/>
    <property type="molecule type" value="Genomic_DNA"/>
</dbReference>
<proteinExistence type="predicted"/>
<protein>
    <submittedName>
        <fullName evidence="1">DUF2877 domain-containing protein</fullName>
    </submittedName>
</protein>
<dbReference type="InterPro" id="IPR021530">
    <property type="entry name" value="AllH-like"/>
</dbReference>
<reference evidence="1" key="2">
    <citation type="submission" date="2021-04" db="EMBL/GenBank/DDBJ databases">
        <authorList>
            <person name="Gilroy R."/>
        </authorList>
    </citation>
    <scope>NUCLEOTIDE SEQUENCE</scope>
    <source>
        <strain evidence="1">CHK178-16964</strain>
    </source>
</reference>
<organism evidence="1 2">
    <name type="scientific">Candidatus Lachnoclostridium stercoravium</name>
    <dbReference type="NCBI Taxonomy" id="2838633"/>
    <lineage>
        <taxon>Bacteria</taxon>
        <taxon>Bacillati</taxon>
        <taxon>Bacillota</taxon>
        <taxon>Clostridia</taxon>
        <taxon>Lachnospirales</taxon>
        <taxon>Lachnospiraceae</taxon>
    </lineage>
</organism>
<accession>A0A9D2HFC0</accession>